<dbReference type="GO" id="GO:0004519">
    <property type="term" value="F:endonuclease activity"/>
    <property type="evidence" value="ECO:0007669"/>
    <property type="project" value="UniProtKB-KW"/>
</dbReference>
<dbReference type="InterPro" id="IPR002711">
    <property type="entry name" value="HNH"/>
</dbReference>
<organism evidence="3 4">
    <name type="scientific">Brevibacterium luteolum</name>
    <dbReference type="NCBI Taxonomy" id="199591"/>
    <lineage>
        <taxon>Bacteria</taxon>
        <taxon>Bacillati</taxon>
        <taxon>Actinomycetota</taxon>
        <taxon>Actinomycetes</taxon>
        <taxon>Micrococcales</taxon>
        <taxon>Brevibacteriaceae</taxon>
        <taxon>Brevibacterium</taxon>
    </lineage>
</organism>
<dbReference type="KEGG" id="blut:EW640_12135"/>
<dbReference type="SMART" id="SM00507">
    <property type="entry name" value="HNHc"/>
    <property type="match status" value="1"/>
</dbReference>
<evidence type="ECO:0000313" key="3">
    <source>
        <dbReference type="EMBL" id="QIN29939.1"/>
    </source>
</evidence>
<sequence>MELMDVPTLTRRTHRDDPAFDELSDFSAALTTIELTHRSIDSYLLAQLKNLFELFLSRISADSPDSHAEHLAAVRELVAPSVNTAPAEREAVNARRRAAYEWIESLIPATSLIHAAQLLDVTPIEIGNRVRSAALGMICLPQATEQAAKQLLSFERYAHATRRARSLDTSVLPEYDDGLVRIRASDMAAFKRAVSQLVARLSTRESQTKHIRQRRGVSFHYDPHGEATMVARGPSPAIALLEARLTGVARAVITGNTSSLGIVNAGELADDRSLRELIFDFLANSLPAGFVTVSADEGASTSPGESGPARATGDPPTADSLTVPAANPSGIDIDATAENYSRHYREVGITCPTASEWLKRQARVTITVPALTLLGDTSGTESGTGRNSGDRSAVGVPGTVNGAPVAPDVARQLVGSGHSTVYRLLTDPVTGVVLDHAAEKYTIPDPLRTALIEKWQFCTLPGCDRSAVKAELDHIIPFNHSNPSEGGLTTMQNLHPLCRQHHQMKTERKISVTRDSLTGMLHWKLPGGVTTTSEPPSRPINQAHAELLNRA</sequence>
<dbReference type="Pfam" id="PF01844">
    <property type="entry name" value="HNH"/>
    <property type="match status" value="1"/>
</dbReference>
<dbReference type="Gene3D" id="1.10.30.50">
    <property type="match status" value="1"/>
</dbReference>
<keyword evidence="3" id="KW-0378">Hydrolase</keyword>
<dbReference type="Proteomes" id="UP000501518">
    <property type="component" value="Chromosome"/>
</dbReference>
<feature type="region of interest" description="Disordered" evidence="1">
    <location>
        <begin position="295"/>
        <end position="318"/>
    </location>
</feature>
<dbReference type="AlphaFoldDB" id="A0A6G8KYT5"/>
<evidence type="ECO:0000259" key="2">
    <source>
        <dbReference type="SMART" id="SM00507"/>
    </source>
</evidence>
<keyword evidence="3" id="KW-0540">Nuclease</keyword>
<name>A0A6G8KYT5_9MICO</name>
<feature type="region of interest" description="Disordered" evidence="1">
    <location>
        <begin position="375"/>
        <end position="405"/>
    </location>
</feature>
<dbReference type="InterPro" id="IPR003615">
    <property type="entry name" value="HNH_nuc"/>
</dbReference>
<proteinExistence type="predicted"/>
<evidence type="ECO:0000256" key="1">
    <source>
        <dbReference type="SAM" id="MobiDB-lite"/>
    </source>
</evidence>
<evidence type="ECO:0000313" key="4">
    <source>
        <dbReference type="Proteomes" id="UP000501518"/>
    </source>
</evidence>
<accession>A0A6G8KYT5</accession>
<dbReference type="GO" id="GO:0003676">
    <property type="term" value="F:nucleic acid binding"/>
    <property type="evidence" value="ECO:0007669"/>
    <property type="project" value="InterPro"/>
</dbReference>
<feature type="compositionally biased region" description="Polar residues" evidence="1">
    <location>
        <begin position="375"/>
        <end position="387"/>
    </location>
</feature>
<dbReference type="CDD" id="cd00085">
    <property type="entry name" value="HNHc"/>
    <property type="match status" value="1"/>
</dbReference>
<dbReference type="GO" id="GO:0008270">
    <property type="term" value="F:zinc ion binding"/>
    <property type="evidence" value="ECO:0007669"/>
    <property type="project" value="InterPro"/>
</dbReference>
<keyword evidence="3" id="KW-0255">Endonuclease</keyword>
<reference evidence="3 4" key="1">
    <citation type="submission" date="2019-02" db="EMBL/GenBank/DDBJ databases">
        <title>Complete Genome Sequence and Methylome Analysis of Brevibacterium luteolum NEB1784.</title>
        <authorList>
            <person name="Fomenkov A."/>
            <person name="Roberts R.J."/>
        </authorList>
    </citation>
    <scope>NUCLEOTIDE SEQUENCE [LARGE SCALE GENOMIC DNA]</scope>
    <source>
        <strain evidence="3 4">NEB1784</strain>
    </source>
</reference>
<dbReference type="EMBL" id="CP035810">
    <property type="protein sequence ID" value="QIN29939.1"/>
    <property type="molecule type" value="Genomic_DNA"/>
</dbReference>
<protein>
    <submittedName>
        <fullName evidence="3">HNH endonuclease</fullName>
    </submittedName>
</protein>
<feature type="domain" description="HNH nuclease" evidence="2">
    <location>
        <begin position="446"/>
        <end position="503"/>
    </location>
</feature>
<gene>
    <name evidence="3" type="ORF">EW640_12135</name>
</gene>